<dbReference type="OrthoDB" id="8967377at2"/>
<evidence type="ECO:0000313" key="2">
    <source>
        <dbReference type="Proteomes" id="UP000253772"/>
    </source>
</evidence>
<gene>
    <name evidence="1" type="ORF">DDF84_010700</name>
</gene>
<dbReference type="RefSeq" id="WP_024570454.1">
    <property type="nucleotide sequence ID" value="NZ_CP037900.1"/>
</dbReference>
<name>A0A482IQJ9_9BURK</name>
<dbReference type="EMBL" id="CP037900">
    <property type="protein sequence ID" value="QBP10192.1"/>
    <property type="molecule type" value="Genomic_DNA"/>
</dbReference>
<reference evidence="1 2" key="1">
    <citation type="submission" date="2019-03" db="EMBL/GenBank/DDBJ databases">
        <title>Comparative insights into the high quality Complete genome sequence of highly metal resistant Cupriavidus metallidurans strain BS1 isolated from a gold-copper mine.</title>
        <authorList>
            <person name="Mazhar H.S."/>
            <person name="Rensing C."/>
        </authorList>
    </citation>
    <scope>NUCLEOTIDE SEQUENCE [LARGE SCALE GENOMIC DNA]</scope>
    <source>
        <strain evidence="1 2">BS1</strain>
    </source>
</reference>
<protein>
    <submittedName>
        <fullName evidence="1">Uncharacterized protein</fullName>
    </submittedName>
</protein>
<dbReference type="AlphaFoldDB" id="A0A482IQJ9"/>
<accession>A0A482IQJ9</accession>
<evidence type="ECO:0000313" key="1">
    <source>
        <dbReference type="EMBL" id="QBP10192.1"/>
    </source>
</evidence>
<organism evidence="1 2">
    <name type="scientific">Cupriavidus metallidurans</name>
    <dbReference type="NCBI Taxonomy" id="119219"/>
    <lineage>
        <taxon>Bacteria</taxon>
        <taxon>Pseudomonadati</taxon>
        <taxon>Pseudomonadota</taxon>
        <taxon>Betaproteobacteria</taxon>
        <taxon>Burkholderiales</taxon>
        <taxon>Burkholderiaceae</taxon>
        <taxon>Cupriavidus</taxon>
    </lineage>
</organism>
<dbReference type="Proteomes" id="UP000253772">
    <property type="component" value="Chromosome c1"/>
</dbReference>
<sequence length="90" mass="9569">MTLRFHELSPDVREALESICARHGFVPEDFEFAVANALNPGESAADMVTVERVVGGQLQKYKGGAGGAATWLAAFEADLASDWFGAPLAD</sequence>
<proteinExistence type="predicted"/>